<sequence length="235" mass="27145">MELLEAHFNTLDGNLIYDETANTYEMFSNKPGIHKHLNYLTFKTLFKEMEGVKNPHILESGIASAGTNSTYLFNEYVRKYGGFFWSVDINRSLVDNHKGNMCPATQLICDDSVSFFTNWSKSHDIANVIYLDSYDLDFYNPHPAGNHGLAEYKSLMPVIKQNTLLLIDDTPINPYWLDTRNSLYTDMCIYYFNNNNTMPGKGMFVLNEVKNADKILHNYQVLYKFYDTPVDVKTC</sequence>
<dbReference type="EMBL" id="MN739958">
    <property type="protein sequence ID" value="QHT79997.1"/>
    <property type="molecule type" value="Genomic_DNA"/>
</dbReference>
<organism evidence="1">
    <name type="scientific">viral metagenome</name>
    <dbReference type="NCBI Taxonomy" id="1070528"/>
    <lineage>
        <taxon>unclassified sequences</taxon>
        <taxon>metagenomes</taxon>
        <taxon>organismal metagenomes</taxon>
    </lineage>
</organism>
<dbReference type="AlphaFoldDB" id="A0A6C0HHW3"/>
<reference evidence="1" key="1">
    <citation type="journal article" date="2020" name="Nature">
        <title>Giant virus diversity and host interactions through global metagenomics.</title>
        <authorList>
            <person name="Schulz F."/>
            <person name="Roux S."/>
            <person name="Paez-Espino D."/>
            <person name="Jungbluth S."/>
            <person name="Walsh D.A."/>
            <person name="Denef V.J."/>
            <person name="McMahon K.D."/>
            <person name="Konstantinidis K.T."/>
            <person name="Eloe-Fadrosh E.A."/>
            <person name="Kyrpides N.C."/>
            <person name="Woyke T."/>
        </authorList>
    </citation>
    <scope>NUCLEOTIDE SEQUENCE</scope>
    <source>
        <strain evidence="1">GVMAG-M-3300023184-105</strain>
    </source>
</reference>
<proteinExistence type="predicted"/>
<name>A0A6C0HHW3_9ZZZZ</name>
<evidence type="ECO:0000313" key="1">
    <source>
        <dbReference type="EMBL" id="QHT79997.1"/>
    </source>
</evidence>
<evidence type="ECO:0008006" key="2">
    <source>
        <dbReference type="Google" id="ProtNLM"/>
    </source>
</evidence>
<accession>A0A6C0HHW3</accession>
<protein>
    <recommendedName>
        <fullName evidence="2">Methyltransferase</fullName>
    </recommendedName>
</protein>